<dbReference type="InterPro" id="IPR001605">
    <property type="entry name" value="PH_dom-spectrin-type"/>
</dbReference>
<gene>
    <name evidence="5" type="ORF">D9C73_020020</name>
</gene>
<dbReference type="InterPro" id="IPR002017">
    <property type="entry name" value="Spectrin_repeat"/>
</dbReference>
<dbReference type="SMART" id="SM00150">
    <property type="entry name" value="SPEC"/>
    <property type="match status" value="5"/>
</dbReference>
<name>A0A4V6ASN4_COLLU</name>
<feature type="region of interest" description="Disordered" evidence="4">
    <location>
        <begin position="2232"/>
        <end position="2286"/>
    </location>
</feature>
<evidence type="ECO:0000256" key="2">
    <source>
        <dbReference type="ARBA" id="ARBA00023203"/>
    </source>
</evidence>
<dbReference type="Gene3D" id="2.30.29.30">
    <property type="entry name" value="Pleckstrin-homology domain (PH domain)/Phosphotyrosine-binding domain (PTB)"/>
    <property type="match status" value="1"/>
</dbReference>
<dbReference type="InterPro" id="IPR011993">
    <property type="entry name" value="PH-like_dom_sf"/>
</dbReference>
<dbReference type="GO" id="GO:0005543">
    <property type="term" value="F:phospholipid binding"/>
    <property type="evidence" value="ECO:0007669"/>
    <property type="project" value="InterPro"/>
</dbReference>
<dbReference type="GO" id="GO:0003779">
    <property type="term" value="F:actin binding"/>
    <property type="evidence" value="ECO:0007669"/>
    <property type="project" value="UniProtKB-KW"/>
</dbReference>
<evidence type="ECO:0000313" key="5">
    <source>
        <dbReference type="EMBL" id="TKS85322.1"/>
    </source>
</evidence>
<feature type="region of interest" description="Disordered" evidence="4">
    <location>
        <begin position="110"/>
        <end position="151"/>
    </location>
</feature>
<evidence type="ECO:0000313" key="6">
    <source>
        <dbReference type="Proteomes" id="UP000298787"/>
    </source>
</evidence>
<dbReference type="PANTHER" id="PTHR11915">
    <property type="entry name" value="SPECTRIN/FILAMIN RELATED CYTOSKELETAL PROTEIN"/>
    <property type="match status" value="1"/>
</dbReference>
<feature type="coiled-coil region" evidence="3">
    <location>
        <begin position="234"/>
        <end position="261"/>
    </location>
</feature>
<dbReference type="SUPFAM" id="SSF46966">
    <property type="entry name" value="Spectrin repeat"/>
    <property type="match status" value="5"/>
</dbReference>
<dbReference type="STRING" id="240159.A0A4V6ASN4"/>
<dbReference type="SUPFAM" id="SSF50729">
    <property type="entry name" value="PH domain-like"/>
    <property type="match status" value="1"/>
</dbReference>
<keyword evidence="1" id="KW-0677">Repeat</keyword>
<evidence type="ECO:0000256" key="1">
    <source>
        <dbReference type="ARBA" id="ARBA00022737"/>
    </source>
</evidence>
<dbReference type="InterPro" id="IPR018159">
    <property type="entry name" value="Spectrin/alpha-actinin"/>
</dbReference>
<reference evidence="5 6" key="1">
    <citation type="submission" date="2019-01" db="EMBL/GenBank/DDBJ databases">
        <title>Genome Assembly of Collichthys lucidus.</title>
        <authorList>
            <person name="Cai M."/>
            <person name="Xiao S."/>
        </authorList>
    </citation>
    <scope>NUCLEOTIDE SEQUENCE [LARGE SCALE GENOMIC DNA]</scope>
    <source>
        <strain evidence="5">JT15FE1705JMU</strain>
        <tissue evidence="5">Muscle</tissue>
    </source>
</reference>
<dbReference type="Pfam" id="PF00435">
    <property type="entry name" value="Spectrin"/>
    <property type="match status" value="2"/>
</dbReference>
<feature type="region of interest" description="Disordered" evidence="4">
    <location>
        <begin position="1876"/>
        <end position="1898"/>
    </location>
</feature>
<dbReference type="Proteomes" id="UP000298787">
    <property type="component" value="Chromosome 17"/>
</dbReference>
<keyword evidence="3" id="KW-0175">Coiled coil</keyword>
<evidence type="ECO:0000256" key="4">
    <source>
        <dbReference type="SAM" id="MobiDB-lite"/>
    </source>
</evidence>
<proteinExistence type="predicted"/>
<feature type="region of interest" description="Disordered" evidence="4">
    <location>
        <begin position="1995"/>
        <end position="2015"/>
    </location>
</feature>
<feature type="region of interest" description="Disordered" evidence="4">
    <location>
        <begin position="1635"/>
        <end position="1654"/>
    </location>
</feature>
<feature type="coiled-coil region" evidence="3">
    <location>
        <begin position="1002"/>
        <end position="1036"/>
    </location>
</feature>
<organism evidence="5 6">
    <name type="scientific">Collichthys lucidus</name>
    <name type="common">Big head croaker</name>
    <name type="synonym">Sciaena lucida</name>
    <dbReference type="NCBI Taxonomy" id="240159"/>
    <lineage>
        <taxon>Eukaryota</taxon>
        <taxon>Metazoa</taxon>
        <taxon>Chordata</taxon>
        <taxon>Craniata</taxon>
        <taxon>Vertebrata</taxon>
        <taxon>Euteleostomi</taxon>
        <taxon>Actinopterygii</taxon>
        <taxon>Neopterygii</taxon>
        <taxon>Teleostei</taxon>
        <taxon>Neoteleostei</taxon>
        <taxon>Acanthomorphata</taxon>
        <taxon>Eupercaria</taxon>
        <taxon>Sciaenidae</taxon>
        <taxon>Collichthys</taxon>
    </lineage>
</organism>
<feature type="compositionally biased region" description="Low complexity" evidence="4">
    <location>
        <begin position="2237"/>
        <end position="2250"/>
    </location>
</feature>
<dbReference type="CDD" id="cd00176">
    <property type="entry name" value="SPEC"/>
    <property type="match status" value="2"/>
</dbReference>
<feature type="compositionally biased region" description="Acidic residues" evidence="4">
    <location>
        <begin position="1995"/>
        <end position="2007"/>
    </location>
</feature>
<dbReference type="PRINTS" id="PR00683">
    <property type="entry name" value="SPECTRINPH"/>
</dbReference>
<sequence>MSESIVRKVQPFTIGTRLSVPAVPKCQEFTESYLQSQSLDNCTLQHNLNSLYLSRSQVCAHGPCLVSPIVKQVAPVKPKQEDMAAEDHLNQNVAISPSAVSRSIKKIAISGSKDRSEDKVSAGPAQLSITGSTSENNNNNNNVTSTSDPHLPRIVGVSCENKPSSHFKVSMPESQKKESHVRTQNEACAAVTSQIDCFTQRNSLFNKEVLQAEAWIKGKLQDLKDGCNIQRCPLQDWEEASQTLQRDLKDFENTLIQLNQMGEQLICKMNPTSDLVKKQLSQLRDQWQTLKQTAANQTRALGGAKNLQEFNKKVDKLEAWIKEKARITLLCFSVAMCRAIFAFFVILFRANSIRLEEEQSLVNVLEENVDKMQLTRRILDLKQDEQLYRNLHEEINHLALKLEKQGKTDGKNISSRRKHINKMWLKVQSHLKNYHENLQLALEVSSFYQQADNTLFAINNMTKSMSASKELDSFGDREIRDIASQIMMLDVSVSQLSNLHPALAAGVTQKQSEVKDCWALLQKIFRSDRTTLSPTGSTFTREDADPLTPAREPECNVGMETQRIMGKEVKEEQNRLKGCVSTVECGVGRRTPGNQSQEQQSVNHTSLPMGDGPACAHDVIVRHQLKGESRKPRAEPKLATAPRGHPQLHVQLQKFTVSADKTLSWLKDNVSMATQVCSVASFEGLEAARRCQHALEQEILTNRARIEVVKREGRGLVRAQHPGSAKIEEFLGQLEVLWEELRRRHQRNAMFLQASEELGFRVVKVLQALGSLEAWLESVELSMKESALAGDPETMSMAERESCLLEKEVAARSLELRALRQEVDRLHDHSHPHTRGLPARIDEVERKYHRVQSALTQQNSELQDTRMLTEFLERVELEESQELSGNQYSLGQPLHSEISSAPTLLGLQSSSSGEALIESMGDPVEELREAVEMLNDTVRERGRSQSHDQAIQGAAEQGKEMAHASLAVRVEECLCCSKELSLDILEKETDMAVQCEPDRCGLEALQEMQDHLEIDYEVIREEVKELENQASLLEELCPERVHILGAKIQAMLQGWTELGKSVTENKARLREFVQLQDFFRSYLAMMESLVILMFFEYMAFLTALFLVSSSTTPYFSSAPLNSSWTEDTRSCIFSDTALHLGKDGQRPLAAELDMQIEQKFEEFDELVATGRNLLDKDHHLTQMVKERMEELRSMLGWILVHWRAQKQQWLHKKSRQESSQDNIYSEATMCSTITESSAPELEAYMSHQSPVVTSANEDKLKVTGDSRRSSLPLRQAEQEQEEKQLEDGYEVMNSIGPRSSEATSSESPRPSIVLLKKPGSPALGGTVNLILSFGNTGDSQVQVLDSPARTDEVVEETSEPVHRVSTYLHVKDNNLAVAPVYESITLPRQKSRSAASASPTFLPPSSASTSSLAPVTQMANVTFHPSAGSGSSSIFNSLKRMGKKRKRKRDARRHTIQKIMGVEEQTEGMPQYACETITYDTHTWPLKEGRRKKSSQKSGDGVEAMAYMKNPLLKDIDTECSGEYSITPYAVSEGPTTPPSTNHVRSHCRFLSLGSVLSFDLPKDMTLIPSIQDIITIAPPESKKGAGTDPDPLSQRHTALSSFKQTRPTPAVTSSSADITFSETQASAVVVKDLPDVDESIQPPPPLSLEEDEDQTVPCNDLSKKQFSLHEDAEQEWDKMSSEVKISTAERDVTSKQSQPPIYVNQVQCTAEHKHTCPSVHTLIRDLNGHQYHKSARCQSAREESPGLQCLSQASHMVVNLKSTVSVSVRQDSIDSGISTSSSIKLCADAPCPDILHPKGVVGRLMSLEVGGIDCTRTMENTVTSSVPSTDTAEIETEPVHLDHQQFEEEEEELEDIWNQTTNYRQSICSDIMYQPNQEESEPSEQSREPCSRSPSPKTPAVLYRNLATASAPNLLVAEFKLPPYIQSLLGYDKEQNLKGHHPSLTIGDRRSWAAFPNREPTSKTTVTVNETASDPVKLPDVGDNQRYIYQYREEEEEEEEAEVGEQVDEHTGCSKDQSMSLLSVHMGLDGVCQQRKAAQSLDDMENQEGSVATGGRCIILSGNPELQSMEGTLERKHKLQLGGKKAASRGWNSYHAVLYRHTLCFYQDRKDTLRSSACGLPLNLMAAECSPAPEYTKKPNCFRLRKPTPCFTCHGLAKCHCSSRHDVTSTFPIRKAPGAAQTKEIVVLTREFTHMSQSHLRSVDEQSTISSTDGGCCDDDEVSLKQTVTHRLSGASSDNMSSSPHSPVSSDHDWFSNKRRSHSFTSATFQKIKPMPNTPGGRGLERGSNYCVTLVVGDKSSDSPSVSRSSEPPLLALAGWQQDSYQDSALRSYASLPRQRNKSVFKKFFGKRDL</sequence>
<evidence type="ECO:0000256" key="3">
    <source>
        <dbReference type="SAM" id="Coils"/>
    </source>
</evidence>
<feature type="coiled-coil region" evidence="3">
    <location>
        <begin position="355"/>
        <end position="401"/>
    </location>
</feature>
<accession>A0A4V6ASN4</accession>
<feature type="region of interest" description="Disordered" evidence="4">
    <location>
        <begin position="1250"/>
        <end position="1289"/>
    </location>
</feature>
<feature type="region of interest" description="Disordered" evidence="4">
    <location>
        <begin position="532"/>
        <end position="553"/>
    </location>
</feature>
<keyword evidence="2" id="KW-0009">Actin-binding</keyword>
<dbReference type="EMBL" id="CM014094">
    <property type="protein sequence ID" value="TKS85322.1"/>
    <property type="molecule type" value="Genomic_DNA"/>
</dbReference>
<feature type="compositionally biased region" description="Basic and acidic residues" evidence="4">
    <location>
        <begin position="1256"/>
        <end position="1268"/>
    </location>
</feature>
<dbReference type="Gene3D" id="1.20.58.60">
    <property type="match status" value="4"/>
</dbReference>
<protein>
    <submittedName>
        <fullName evidence="5">Spectrin beta chain, non-erythrocytic 5</fullName>
    </submittedName>
</protein>
<keyword evidence="6" id="KW-1185">Reference proteome</keyword>